<feature type="non-terminal residue" evidence="1">
    <location>
        <position position="1"/>
    </location>
</feature>
<dbReference type="EMBL" id="LJPM01000133">
    <property type="protein sequence ID" value="KPW23886.1"/>
    <property type="molecule type" value="Genomic_DNA"/>
</dbReference>
<organism evidence="1 2">
    <name type="scientific">Pseudomonas syringae pv. aceris</name>
    <dbReference type="NCBI Taxonomy" id="199198"/>
    <lineage>
        <taxon>Bacteria</taxon>
        <taxon>Pseudomonadati</taxon>
        <taxon>Pseudomonadota</taxon>
        <taxon>Gammaproteobacteria</taxon>
        <taxon>Pseudomonadales</taxon>
        <taxon>Pseudomonadaceae</taxon>
        <taxon>Pseudomonas</taxon>
        <taxon>Pseudomonas syringae</taxon>
    </lineage>
</organism>
<sequence length="167" mass="18679">SQQRRRDAATALQRPHGGAAVIKLKALTAYLLERQLVAPEQLDSWTDQVQVELIWKPDTQGMHMGDMNYGATIAIERFADHPARLFALVGSWLETHDQDRDGLPNVVFDVVMLDNDLADVDIKLQFTEAQYLAEDPAGEIEAFGSTWSFVPFELWVAESGEVTDHGL</sequence>
<dbReference type="AlphaFoldDB" id="A0A0N8QF10"/>
<comment type="caution">
    <text evidence="1">The sequence shown here is derived from an EMBL/GenBank/DDBJ whole genome shotgun (WGS) entry which is preliminary data.</text>
</comment>
<dbReference type="PATRIC" id="fig|199198.5.peg.1837"/>
<gene>
    <name evidence="1" type="ORF">ALO91_01285</name>
</gene>
<protein>
    <submittedName>
        <fullName evidence="1">Prophage PSPPH06, putative tail protein</fullName>
    </submittedName>
</protein>
<dbReference type="InterPro" id="IPR009678">
    <property type="entry name" value="Phage_tail_completion_R"/>
</dbReference>
<dbReference type="Proteomes" id="UP000050297">
    <property type="component" value="Unassembled WGS sequence"/>
</dbReference>
<accession>A0A0N8QF10</accession>
<dbReference type="Pfam" id="PF06891">
    <property type="entry name" value="P2_Phage_GpR"/>
    <property type="match status" value="1"/>
</dbReference>
<reference evidence="1 2" key="1">
    <citation type="submission" date="2015-09" db="EMBL/GenBank/DDBJ databases">
        <title>Genome announcement of multiple Pseudomonas syringae strains.</title>
        <authorList>
            <person name="Thakur S."/>
            <person name="Wang P.W."/>
            <person name="Gong Y."/>
            <person name="Weir B.S."/>
            <person name="Guttman D.S."/>
        </authorList>
    </citation>
    <scope>NUCLEOTIDE SEQUENCE [LARGE SCALE GENOMIC DNA]</scope>
    <source>
        <strain evidence="1 2">ICMP2802</strain>
    </source>
</reference>
<evidence type="ECO:0000313" key="2">
    <source>
        <dbReference type="Proteomes" id="UP000050297"/>
    </source>
</evidence>
<name>A0A0N8QF10_PSESX</name>
<evidence type="ECO:0000313" key="1">
    <source>
        <dbReference type="EMBL" id="KPW23886.1"/>
    </source>
</evidence>
<proteinExistence type="predicted"/>